<keyword evidence="2" id="KW-1185">Reference proteome</keyword>
<accession>A0A8H6HUB8</accession>
<proteinExistence type="predicted"/>
<name>A0A8H6HUB8_9AGAR</name>
<evidence type="ECO:0000313" key="2">
    <source>
        <dbReference type="Proteomes" id="UP000521943"/>
    </source>
</evidence>
<sequence length="188" mass="21000">MYTREALETSGNSIAAARKAGLISTVVCCVFGAEASEPLLLPVAIHPGYEATPRNVDLDVDVYLNPPALERVGLWPVADDGAALQRWPPHASRDMIFTWTIFRSRQVSPAPPRNRLYDTLKVGYLTRAVYGNVVVVKSNRKTGQVQDVLERDLHHIESLLQSYVEDSVWEHAINLHPLLPLKAHQGWE</sequence>
<organism evidence="1 2">
    <name type="scientific">Ephemerocybe angulata</name>
    <dbReference type="NCBI Taxonomy" id="980116"/>
    <lineage>
        <taxon>Eukaryota</taxon>
        <taxon>Fungi</taxon>
        <taxon>Dikarya</taxon>
        <taxon>Basidiomycota</taxon>
        <taxon>Agaricomycotina</taxon>
        <taxon>Agaricomycetes</taxon>
        <taxon>Agaricomycetidae</taxon>
        <taxon>Agaricales</taxon>
        <taxon>Agaricineae</taxon>
        <taxon>Psathyrellaceae</taxon>
        <taxon>Ephemerocybe</taxon>
    </lineage>
</organism>
<comment type="caution">
    <text evidence="1">The sequence shown here is derived from an EMBL/GenBank/DDBJ whole genome shotgun (WGS) entry which is preliminary data.</text>
</comment>
<reference evidence="1 2" key="1">
    <citation type="submission" date="2020-07" db="EMBL/GenBank/DDBJ databases">
        <title>Comparative genomics of pyrophilous fungi reveals a link between fire events and developmental genes.</title>
        <authorList>
            <consortium name="DOE Joint Genome Institute"/>
            <person name="Steindorff A.S."/>
            <person name="Carver A."/>
            <person name="Calhoun S."/>
            <person name="Stillman K."/>
            <person name="Liu H."/>
            <person name="Lipzen A."/>
            <person name="Pangilinan J."/>
            <person name="Labutti K."/>
            <person name="Bruns T.D."/>
            <person name="Grigoriev I.V."/>
        </authorList>
    </citation>
    <scope>NUCLEOTIDE SEQUENCE [LARGE SCALE GENOMIC DNA]</scope>
    <source>
        <strain evidence="1 2">CBS 144469</strain>
    </source>
</reference>
<gene>
    <name evidence="1" type="ORF">DFP72DRAFT_1069344</name>
</gene>
<protein>
    <submittedName>
        <fullName evidence="1">Uncharacterized protein</fullName>
    </submittedName>
</protein>
<dbReference type="Proteomes" id="UP000521943">
    <property type="component" value="Unassembled WGS sequence"/>
</dbReference>
<dbReference type="EMBL" id="JACGCI010000039">
    <property type="protein sequence ID" value="KAF6753354.1"/>
    <property type="molecule type" value="Genomic_DNA"/>
</dbReference>
<dbReference type="OrthoDB" id="3054083at2759"/>
<evidence type="ECO:0000313" key="1">
    <source>
        <dbReference type="EMBL" id="KAF6753354.1"/>
    </source>
</evidence>
<dbReference type="AlphaFoldDB" id="A0A8H6HUB8"/>